<proteinExistence type="predicted"/>
<evidence type="ECO:0000313" key="1">
    <source>
        <dbReference type="EMBL" id="MFD2970197.1"/>
    </source>
</evidence>
<gene>
    <name evidence="1" type="ORF">ACFS7Y_22590</name>
</gene>
<comment type="caution">
    <text evidence="1">The sequence shown here is derived from an EMBL/GenBank/DDBJ whole genome shotgun (WGS) entry which is preliminary data.</text>
</comment>
<protein>
    <recommendedName>
        <fullName evidence="3">DUF4397 domain-containing protein</fullName>
    </recommendedName>
</protein>
<dbReference type="PROSITE" id="PS51257">
    <property type="entry name" value="PROKAR_LIPOPROTEIN"/>
    <property type="match status" value="1"/>
</dbReference>
<name>A0ABW6BLN5_9SPHI</name>
<accession>A0ABW6BLN5</accession>
<dbReference type="RefSeq" id="WP_320183678.1">
    <property type="nucleotide sequence ID" value="NZ_CP138332.1"/>
</dbReference>
<reference evidence="2" key="1">
    <citation type="journal article" date="2019" name="Int. J. Syst. Evol. Microbiol.">
        <title>The Global Catalogue of Microorganisms (GCM) 10K type strain sequencing project: providing services to taxonomists for standard genome sequencing and annotation.</title>
        <authorList>
            <consortium name="The Broad Institute Genomics Platform"/>
            <consortium name="The Broad Institute Genome Sequencing Center for Infectious Disease"/>
            <person name="Wu L."/>
            <person name="Ma J."/>
        </authorList>
    </citation>
    <scope>NUCLEOTIDE SEQUENCE [LARGE SCALE GENOMIC DNA]</scope>
    <source>
        <strain evidence="2">KCTC 22814</strain>
    </source>
</reference>
<keyword evidence="2" id="KW-1185">Reference proteome</keyword>
<dbReference type="EMBL" id="JBHUPB010000015">
    <property type="protein sequence ID" value="MFD2970197.1"/>
    <property type="molecule type" value="Genomic_DNA"/>
</dbReference>
<evidence type="ECO:0000313" key="2">
    <source>
        <dbReference type="Proteomes" id="UP001597525"/>
    </source>
</evidence>
<dbReference type="Proteomes" id="UP001597525">
    <property type="component" value="Unassembled WGS sequence"/>
</dbReference>
<organism evidence="1 2">
    <name type="scientific">Sphingobacterium bambusae</name>
    <dbReference type="NCBI Taxonomy" id="662858"/>
    <lineage>
        <taxon>Bacteria</taxon>
        <taxon>Pseudomonadati</taxon>
        <taxon>Bacteroidota</taxon>
        <taxon>Sphingobacteriia</taxon>
        <taxon>Sphingobacteriales</taxon>
        <taxon>Sphingobacteriaceae</taxon>
        <taxon>Sphingobacterium</taxon>
    </lineage>
</organism>
<evidence type="ECO:0008006" key="3">
    <source>
        <dbReference type="Google" id="ProtNLM"/>
    </source>
</evidence>
<sequence length="262" mass="29115">MRKIFYLTLFSLLLVSCKKGEYVEAFENLSNVYLSGNFNGISIYRNDQQIFITQNSIKVPIGQATYRFLDVDGKRLLEEMVAFDNTMDTISLLNNGESSLLLRSLGNIAVNPERFKIDLANIGMFNNGAEVNIVACMADGSLMPVSEPEIISNISNRFANNFAEFELGGYASSTYAETAGYYILFYPVDSEMEPYLHDGYPILFALALAPHNDNTVEPAGLNKVYQIALRDDVPSDYLGMIPGIGIYPEGSSAYFVYALQSK</sequence>